<evidence type="ECO:0000313" key="4">
    <source>
        <dbReference type="Proteomes" id="UP000239563"/>
    </source>
</evidence>
<dbReference type="AlphaFoldDB" id="A0A2N8UGF0"/>
<feature type="region of interest" description="Disordered" evidence="1">
    <location>
        <begin position="301"/>
        <end position="404"/>
    </location>
</feature>
<evidence type="ECO:0000313" key="3">
    <source>
        <dbReference type="EMBL" id="SJX63829.1"/>
    </source>
</evidence>
<protein>
    <submittedName>
        <fullName evidence="3">Uncharacterized protein</fullName>
    </submittedName>
</protein>
<gene>
    <name evidence="3" type="ORF">SRS1_11154</name>
</gene>
<evidence type="ECO:0000256" key="2">
    <source>
        <dbReference type="SAM" id="Phobius"/>
    </source>
</evidence>
<keyword evidence="2" id="KW-0472">Membrane</keyword>
<organism evidence="3 4">
    <name type="scientific">Sporisorium reilianum f. sp. reilianum</name>
    <dbReference type="NCBI Taxonomy" id="72559"/>
    <lineage>
        <taxon>Eukaryota</taxon>
        <taxon>Fungi</taxon>
        <taxon>Dikarya</taxon>
        <taxon>Basidiomycota</taxon>
        <taxon>Ustilaginomycotina</taxon>
        <taxon>Ustilaginomycetes</taxon>
        <taxon>Ustilaginales</taxon>
        <taxon>Ustilaginaceae</taxon>
        <taxon>Sporisorium</taxon>
    </lineage>
</organism>
<accession>A0A2N8UGF0</accession>
<feature type="transmembrane region" description="Helical" evidence="2">
    <location>
        <begin position="114"/>
        <end position="135"/>
    </location>
</feature>
<keyword evidence="2" id="KW-1133">Transmembrane helix</keyword>
<dbReference type="EMBL" id="LT795062">
    <property type="protein sequence ID" value="SJX63829.1"/>
    <property type="molecule type" value="Genomic_DNA"/>
</dbReference>
<reference evidence="3 4" key="1">
    <citation type="submission" date="2017-02" db="EMBL/GenBank/DDBJ databases">
        <authorList>
            <person name="Peterson S.W."/>
        </authorList>
    </citation>
    <scope>NUCLEOTIDE SEQUENCE [LARGE SCALE GENOMIC DNA]</scope>
    <source>
        <strain evidence="3 4">SRS1_H2-8</strain>
    </source>
</reference>
<sequence>MGLTQSRTFDPEGIYLHATKPAVLPISVAAAIGPDFILVILCCTLAGANSALYVVYLHLFGGRRGDTAILQLAVALSVACNATQAIYGSLLYYWSDLIELYTPLGFDMNKMEPYVVVFHVLQAVPEAVGQVYFALRIAKLFDRRRVVVRVVLGGVLFLVAVQAVLVNWFGVAFYSVRYKSHLLDKRKSGRVKAIIWAWTVVFIALEVLMTATTLVRLMVLRRKTTMDGARRVIFNLAVYSVQGQVLLTGYSMSSLYLFSRSATGWYTPLYLLSGPLYTLILLANLIYRAAVASAMKRAQSSLDPAPESSRSRQLRTAATTQPAHPLHLETRLPPPPPPSSTPDWWHSQPREHRAIEEEDEDAESKAETGSMRSWQMEPVSGGKEADIGSFPLSRRPSANNTPTLPLVRINTKTSFRSFKQHHF</sequence>
<feature type="transmembrane region" description="Helical" evidence="2">
    <location>
        <begin position="232"/>
        <end position="253"/>
    </location>
</feature>
<dbReference type="Proteomes" id="UP000239563">
    <property type="component" value="Chromosome IX"/>
</dbReference>
<feature type="transmembrane region" description="Helical" evidence="2">
    <location>
        <begin position="194"/>
        <end position="220"/>
    </location>
</feature>
<feature type="transmembrane region" description="Helical" evidence="2">
    <location>
        <begin position="265"/>
        <end position="287"/>
    </location>
</feature>
<proteinExistence type="predicted"/>
<feature type="transmembrane region" description="Helical" evidence="2">
    <location>
        <begin position="68"/>
        <end position="94"/>
    </location>
</feature>
<feature type="transmembrane region" description="Helical" evidence="2">
    <location>
        <begin position="36"/>
        <end position="56"/>
    </location>
</feature>
<evidence type="ECO:0000256" key="1">
    <source>
        <dbReference type="SAM" id="MobiDB-lite"/>
    </source>
</evidence>
<keyword evidence="2" id="KW-0812">Transmembrane</keyword>
<name>A0A2N8UGF0_9BASI</name>
<feature type="transmembrane region" description="Helical" evidence="2">
    <location>
        <begin position="147"/>
        <end position="174"/>
    </location>
</feature>